<evidence type="ECO:0000256" key="1">
    <source>
        <dbReference type="SAM" id="SignalP"/>
    </source>
</evidence>
<evidence type="ECO:0000313" key="3">
    <source>
        <dbReference type="Proteomes" id="UP001295740"/>
    </source>
</evidence>
<keyword evidence="3" id="KW-1185">Reference proteome</keyword>
<accession>A0AAI8YQI1</accession>
<sequence>MYAKILAILAFLGLTGAAVVTAAPAGKPGTDQCYSGIQARRAGAPGLMINTRDADGQQKARDVNTVLTREADGIDATAMAVERAKARSQPWREFKRAVAGEAAVAEDADDLIYEGTSCA</sequence>
<dbReference type="Proteomes" id="UP001295740">
    <property type="component" value="Unassembled WGS sequence"/>
</dbReference>
<protein>
    <submittedName>
        <fullName evidence="2">Uu.00g017120.m01.CDS01</fullName>
    </submittedName>
</protein>
<organism evidence="2 3">
    <name type="scientific">Anthostomella pinea</name>
    <dbReference type="NCBI Taxonomy" id="933095"/>
    <lineage>
        <taxon>Eukaryota</taxon>
        <taxon>Fungi</taxon>
        <taxon>Dikarya</taxon>
        <taxon>Ascomycota</taxon>
        <taxon>Pezizomycotina</taxon>
        <taxon>Sordariomycetes</taxon>
        <taxon>Xylariomycetidae</taxon>
        <taxon>Xylariales</taxon>
        <taxon>Xylariaceae</taxon>
        <taxon>Anthostomella</taxon>
    </lineage>
</organism>
<comment type="caution">
    <text evidence="2">The sequence shown here is derived from an EMBL/GenBank/DDBJ whole genome shotgun (WGS) entry which is preliminary data.</text>
</comment>
<dbReference type="EMBL" id="CAUWAG010000020">
    <property type="protein sequence ID" value="CAJ2513593.1"/>
    <property type="molecule type" value="Genomic_DNA"/>
</dbReference>
<keyword evidence="1" id="KW-0732">Signal</keyword>
<feature type="chain" id="PRO_5042516594" evidence="1">
    <location>
        <begin position="18"/>
        <end position="119"/>
    </location>
</feature>
<reference evidence="2" key="1">
    <citation type="submission" date="2023-10" db="EMBL/GenBank/DDBJ databases">
        <authorList>
            <person name="Hackl T."/>
        </authorList>
    </citation>
    <scope>NUCLEOTIDE SEQUENCE</scope>
</reference>
<gene>
    <name evidence="2" type="ORF">KHLLAP_LOCUS14061</name>
</gene>
<dbReference type="AlphaFoldDB" id="A0AAI8YQI1"/>
<feature type="signal peptide" evidence="1">
    <location>
        <begin position="1"/>
        <end position="17"/>
    </location>
</feature>
<evidence type="ECO:0000313" key="2">
    <source>
        <dbReference type="EMBL" id="CAJ2513593.1"/>
    </source>
</evidence>
<proteinExistence type="predicted"/>
<name>A0AAI8YQI1_9PEZI</name>